<dbReference type="SUPFAM" id="SSF48264">
    <property type="entry name" value="Cytochrome P450"/>
    <property type="match status" value="1"/>
</dbReference>
<comment type="pathway">
    <text evidence="2">Secondary metabolite biosynthesis.</text>
</comment>
<evidence type="ECO:0000256" key="5">
    <source>
        <dbReference type="ARBA" id="ARBA00022723"/>
    </source>
</evidence>
<keyword evidence="10" id="KW-0732">Signal</keyword>
<dbReference type="GeneID" id="20672356"/>
<comment type="cofactor">
    <cofactor evidence="1 9">
        <name>heme</name>
        <dbReference type="ChEBI" id="CHEBI:30413"/>
    </cofactor>
</comment>
<evidence type="ECO:0000256" key="6">
    <source>
        <dbReference type="ARBA" id="ARBA00023002"/>
    </source>
</evidence>
<sequence>MSSTLLLPASVVLLYALTRYIQRVKQDVYVLPCPPTGEATWLWGHEKRVFDYESNEMYSKWMVVLGPLYKIKAALFHDDVIVAADHAAVQHIFQYSDKYVKSPVFRPPVANLLGKGLVWAEGDDHKKQRRIIAPAFSQENIKGMADDVWECAEKMENTLTNQLLSNNGNMTVNMVEKTSACTLDIIGRVAFGHDFNAGHSAESLEIAASWHHHVNMGLTFGGFVAPLLVRTFPWIVKLPISTLQAQGTTKMIVTKLANRILGRATRDGTYGRDILSLLLNAQKQEKKVEDGLTPGQIVDNVNTFIMVGHETTAGTTNFTLLQLARNSEMQNRLREEVQALQYDLNYDNIQKLEYLDAVVKEGLRLHPASPHTERVVLEDDVIPLSTPIRTADGRTLTSLRVKAGQIFHIPFTAMQTNPAVWGADAHEFRPERWITPGGVPAPKDLPHGWSGLVAFCDGPRMCIGYRLAVLELKVMLATLVRSIEFRETGARIEQRISPTLQPVVDGQGGVLPLKLSLAPHH</sequence>
<dbReference type="Gene3D" id="1.10.630.10">
    <property type="entry name" value="Cytochrome P450"/>
    <property type="match status" value="1"/>
</dbReference>
<dbReference type="InterPro" id="IPR050121">
    <property type="entry name" value="Cytochrome_P450_monoxygenase"/>
</dbReference>
<dbReference type="GO" id="GO:0004497">
    <property type="term" value="F:monooxygenase activity"/>
    <property type="evidence" value="ECO:0007669"/>
    <property type="project" value="UniProtKB-KW"/>
</dbReference>
<evidence type="ECO:0000256" key="10">
    <source>
        <dbReference type="SAM" id="SignalP"/>
    </source>
</evidence>
<evidence type="ECO:0000256" key="9">
    <source>
        <dbReference type="PIRSR" id="PIRSR602401-1"/>
    </source>
</evidence>
<feature type="chain" id="PRO_5004844137" description="Cytochrome P450" evidence="10">
    <location>
        <begin position="24"/>
        <end position="521"/>
    </location>
</feature>
<evidence type="ECO:0000313" key="11">
    <source>
        <dbReference type="EMBL" id="ETW78097.1"/>
    </source>
</evidence>
<proteinExistence type="inferred from homology"/>
<reference evidence="11 12" key="1">
    <citation type="journal article" date="2012" name="New Phytol.">
        <title>Insight into trade-off between wood decay and parasitism from the genome of a fungal forest pathogen.</title>
        <authorList>
            <person name="Olson A."/>
            <person name="Aerts A."/>
            <person name="Asiegbu F."/>
            <person name="Belbahri L."/>
            <person name="Bouzid O."/>
            <person name="Broberg A."/>
            <person name="Canback B."/>
            <person name="Coutinho P.M."/>
            <person name="Cullen D."/>
            <person name="Dalman K."/>
            <person name="Deflorio G."/>
            <person name="van Diepen L.T."/>
            <person name="Dunand C."/>
            <person name="Duplessis S."/>
            <person name="Durling M."/>
            <person name="Gonthier P."/>
            <person name="Grimwood J."/>
            <person name="Fossdal C.G."/>
            <person name="Hansson D."/>
            <person name="Henrissat B."/>
            <person name="Hietala A."/>
            <person name="Himmelstrand K."/>
            <person name="Hoffmeister D."/>
            <person name="Hogberg N."/>
            <person name="James T.Y."/>
            <person name="Karlsson M."/>
            <person name="Kohler A."/>
            <person name="Kues U."/>
            <person name="Lee Y.H."/>
            <person name="Lin Y.C."/>
            <person name="Lind M."/>
            <person name="Lindquist E."/>
            <person name="Lombard V."/>
            <person name="Lucas S."/>
            <person name="Lunden K."/>
            <person name="Morin E."/>
            <person name="Murat C."/>
            <person name="Park J."/>
            <person name="Raffaello T."/>
            <person name="Rouze P."/>
            <person name="Salamov A."/>
            <person name="Schmutz J."/>
            <person name="Solheim H."/>
            <person name="Stahlberg J."/>
            <person name="Velez H."/>
            <person name="de Vries R.P."/>
            <person name="Wiebenga A."/>
            <person name="Woodward S."/>
            <person name="Yakovlev I."/>
            <person name="Garbelotto M."/>
            <person name="Martin F."/>
            <person name="Grigoriev I.V."/>
            <person name="Stenlid J."/>
        </authorList>
    </citation>
    <scope>NUCLEOTIDE SEQUENCE [LARGE SCALE GENOMIC DNA]</scope>
    <source>
        <strain evidence="11 12">TC 32-1</strain>
    </source>
</reference>
<evidence type="ECO:0000256" key="8">
    <source>
        <dbReference type="ARBA" id="ARBA00023033"/>
    </source>
</evidence>
<gene>
    <name evidence="11" type="ORF">HETIRDRAFT_388185</name>
</gene>
<name>W4JX11_HETIT</name>
<keyword evidence="8" id="KW-0503">Monooxygenase</keyword>
<evidence type="ECO:0000256" key="7">
    <source>
        <dbReference type="ARBA" id="ARBA00023004"/>
    </source>
</evidence>
<evidence type="ECO:0000256" key="2">
    <source>
        <dbReference type="ARBA" id="ARBA00005179"/>
    </source>
</evidence>
<dbReference type="EMBL" id="KI925462">
    <property type="protein sequence ID" value="ETW78097.1"/>
    <property type="molecule type" value="Genomic_DNA"/>
</dbReference>
<dbReference type="InterPro" id="IPR001128">
    <property type="entry name" value="Cyt_P450"/>
</dbReference>
<dbReference type="RefSeq" id="XP_009550099.1">
    <property type="nucleotide sequence ID" value="XM_009551804.1"/>
</dbReference>
<dbReference type="InterPro" id="IPR002401">
    <property type="entry name" value="Cyt_P450_E_grp-I"/>
</dbReference>
<dbReference type="InterPro" id="IPR036396">
    <property type="entry name" value="Cyt_P450_sf"/>
</dbReference>
<comment type="similarity">
    <text evidence="3">Belongs to the cytochrome P450 family.</text>
</comment>
<dbReference type="KEGG" id="hir:HETIRDRAFT_388185"/>
<dbReference type="AlphaFoldDB" id="W4JX11"/>
<evidence type="ECO:0000256" key="4">
    <source>
        <dbReference type="ARBA" id="ARBA00022617"/>
    </source>
</evidence>
<evidence type="ECO:0008006" key="13">
    <source>
        <dbReference type="Google" id="ProtNLM"/>
    </source>
</evidence>
<dbReference type="HOGENOM" id="CLU_001570_5_11_1"/>
<evidence type="ECO:0000256" key="3">
    <source>
        <dbReference type="ARBA" id="ARBA00010617"/>
    </source>
</evidence>
<dbReference type="Pfam" id="PF00067">
    <property type="entry name" value="p450"/>
    <property type="match status" value="1"/>
</dbReference>
<dbReference type="PANTHER" id="PTHR24305">
    <property type="entry name" value="CYTOCHROME P450"/>
    <property type="match status" value="1"/>
</dbReference>
<keyword evidence="5 9" id="KW-0479">Metal-binding</keyword>
<dbReference type="GO" id="GO:0005506">
    <property type="term" value="F:iron ion binding"/>
    <property type="evidence" value="ECO:0007669"/>
    <property type="project" value="InterPro"/>
</dbReference>
<dbReference type="PANTHER" id="PTHR24305:SF166">
    <property type="entry name" value="CYTOCHROME P450 12A4, MITOCHONDRIAL-RELATED"/>
    <property type="match status" value="1"/>
</dbReference>
<keyword evidence="7 9" id="KW-0408">Iron</keyword>
<dbReference type="PRINTS" id="PR00385">
    <property type="entry name" value="P450"/>
</dbReference>
<evidence type="ECO:0000256" key="1">
    <source>
        <dbReference type="ARBA" id="ARBA00001971"/>
    </source>
</evidence>
<keyword evidence="4 9" id="KW-0349">Heme</keyword>
<dbReference type="PRINTS" id="PR00463">
    <property type="entry name" value="EP450I"/>
</dbReference>
<accession>W4JX11</accession>
<keyword evidence="6" id="KW-0560">Oxidoreductase</keyword>
<protein>
    <recommendedName>
        <fullName evidence="13">Cytochrome P450</fullName>
    </recommendedName>
</protein>
<dbReference type="eggNOG" id="KOG0157">
    <property type="taxonomic scope" value="Eukaryota"/>
</dbReference>
<feature type="binding site" description="axial binding residue" evidence="9">
    <location>
        <position position="462"/>
    </location>
    <ligand>
        <name>heme</name>
        <dbReference type="ChEBI" id="CHEBI:30413"/>
    </ligand>
    <ligandPart>
        <name>Fe</name>
        <dbReference type="ChEBI" id="CHEBI:18248"/>
    </ligandPart>
</feature>
<dbReference type="Proteomes" id="UP000030671">
    <property type="component" value="Unassembled WGS sequence"/>
</dbReference>
<dbReference type="InParanoid" id="W4JX11"/>
<organism evidence="11 12">
    <name type="scientific">Heterobasidion irregulare (strain TC 32-1)</name>
    <dbReference type="NCBI Taxonomy" id="747525"/>
    <lineage>
        <taxon>Eukaryota</taxon>
        <taxon>Fungi</taxon>
        <taxon>Dikarya</taxon>
        <taxon>Basidiomycota</taxon>
        <taxon>Agaricomycotina</taxon>
        <taxon>Agaricomycetes</taxon>
        <taxon>Russulales</taxon>
        <taxon>Bondarzewiaceae</taxon>
        <taxon>Heterobasidion</taxon>
        <taxon>Heterobasidion annosum species complex</taxon>
    </lineage>
</organism>
<dbReference type="OrthoDB" id="1470350at2759"/>
<keyword evidence="12" id="KW-1185">Reference proteome</keyword>
<evidence type="ECO:0000313" key="12">
    <source>
        <dbReference type="Proteomes" id="UP000030671"/>
    </source>
</evidence>
<feature type="signal peptide" evidence="10">
    <location>
        <begin position="1"/>
        <end position="23"/>
    </location>
</feature>
<dbReference type="GO" id="GO:0020037">
    <property type="term" value="F:heme binding"/>
    <property type="evidence" value="ECO:0007669"/>
    <property type="project" value="InterPro"/>
</dbReference>
<dbReference type="GO" id="GO:0016705">
    <property type="term" value="F:oxidoreductase activity, acting on paired donors, with incorporation or reduction of molecular oxygen"/>
    <property type="evidence" value="ECO:0007669"/>
    <property type="project" value="InterPro"/>
</dbReference>